<dbReference type="EMBL" id="GEZM01012035">
    <property type="protein sequence ID" value="JAV93251.1"/>
    <property type="molecule type" value="Transcribed_RNA"/>
</dbReference>
<sequence>MRRAISCICLNGPDRSSQSLGASEHFSSQTKQLRMAQHWAGVNWPNTPLKIISVRSNSSELLNSHPTLPFNSITSALEQKPNRRSTLLRHFNSSSCKTDFASDNFCLATASSSSQMTFFSYLEYSSLKDGSSCMGCSYIFFSRCSIFLTTSRNSGSLIFMSLTGLSKGGPGLSNRFLTSFKAFSMPFRLSFDRRSWGQYSRTDEMWVINVEQTATTSTSPACPSGQGFGIESLLFSSLVGRMLRSMSTWTLVEECKGLDLPFLSAATFLKLTIIPQSYSASSVFILTSRPGCKNGIRYCDLVIYLLKVTANASSSLRMR</sequence>
<reference evidence="1" key="1">
    <citation type="journal article" date="2016" name="Sci. Rep.">
        <title>Molecular characterization of firefly nuptial gifts: a multi-omics approach sheds light on postcopulatory sexual selection.</title>
        <authorList>
            <person name="Al-Wathiqui N."/>
            <person name="Fallon T.R."/>
            <person name="South A."/>
            <person name="Weng J.K."/>
            <person name="Lewis S.M."/>
        </authorList>
    </citation>
    <scope>NUCLEOTIDE SEQUENCE</scope>
</reference>
<proteinExistence type="predicted"/>
<evidence type="ECO:0000313" key="1">
    <source>
        <dbReference type="EMBL" id="JAV93251.1"/>
    </source>
</evidence>
<dbReference type="AlphaFoldDB" id="A0A1Y1N5V7"/>
<organism evidence="1">
    <name type="scientific">Photinus pyralis</name>
    <name type="common">Common eastern firefly</name>
    <name type="synonym">Lampyris pyralis</name>
    <dbReference type="NCBI Taxonomy" id="7054"/>
    <lineage>
        <taxon>Eukaryota</taxon>
        <taxon>Metazoa</taxon>
        <taxon>Ecdysozoa</taxon>
        <taxon>Arthropoda</taxon>
        <taxon>Hexapoda</taxon>
        <taxon>Insecta</taxon>
        <taxon>Pterygota</taxon>
        <taxon>Neoptera</taxon>
        <taxon>Endopterygota</taxon>
        <taxon>Coleoptera</taxon>
        <taxon>Polyphaga</taxon>
        <taxon>Elateriformia</taxon>
        <taxon>Elateroidea</taxon>
        <taxon>Lampyridae</taxon>
        <taxon>Lampyrinae</taxon>
        <taxon>Photinus</taxon>
    </lineage>
</organism>
<protein>
    <submittedName>
        <fullName evidence="1">Uncharacterized protein</fullName>
    </submittedName>
</protein>
<name>A0A1Y1N5V7_PHOPY</name>
<accession>A0A1Y1N5V7</accession>